<evidence type="ECO:0000256" key="7">
    <source>
        <dbReference type="ARBA" id="ARBA00022620"/>
    </source>
</evidence>
<dbReference type="GO" id="GO:0032890">
    <property type="term" value="P:regulation of organic acid transport"/>
    <property type="evidence" value="ECO:0007669"/>
    <property type="project" value="UniProtKB-ARBA"/>
</dbReference>
<dbReference type="GO" id="GO:0005615">
    <property type="term" value="C:extracellular space"/>
    <property type="evidence" value="ECO:0007669"/>
    <property type="project" value="UniProtKB-KW"/>
</dbReference>
<dbReference type="GO" id="GO:0045917">
    <property type="term" value="P:positive regulation of complement activation"/>
    <property type="evidence" value="ECO:0007669"/>
    <property type="project" value="Ensembl"/>
</dbReference>
<dbReference type="GO" id="GO:0071466">
    <property type="term" value="P:cellular response to xenobiotic stimulus"/>
    <property type="evidence" value="ECO:0007669"/>
    <property type="project" value="Ensembl"/>
</dbReference>
<dbReference type="AlphaFoldDB" id="A0A0N9HNN1"/>
<dbReference type="GO" id="GO:0050796">
    <property type="term" value="P:regulation of insulin secretion"/>
    <property type="evidence" value="ECO:0007669"/>
    <property type="project" value="Ensembl"/>
</dbReference>
<dbReference type="GO" id="GO:0032725">
    <property type="term" value="P:positive regulation of granulocyte macrophage colony-stimulating factor production"/>
    <property type="evidence" value="ECO:0007669"/>
    <property type="project" value="Ensembl"/>
</dbReference>
<dbReference type="GO" id="GO:0033092">
    <property type="term" value="P:positive regulation of immature T cell proliferation in thymus"/>
    <property type="evidence" value="ECO:0007669"/>
    <property type="project" value="TreeGrafter"/>
</dbReference>
<dbReference type="GO" id="GO:2000556">
    <property type="term" value="P:positive regulation of T-helper 1 cell cytokine production"/>
    <property type="evidence" value="ECO:0007669"/>
    <property type="project" value="Ensembl"/>
</dbReference>
<keyword evidence="4 12" id="KW-0963">Cytoplasm</keyword>
<keyword evidence="7 11" id="KW-0666">Pyrogen</keyword>
<dbReference type="Pfam" id="PF02394">
    <property type="entry name" value="IL1_propep"/>
    <property type="match status" value="1"/>
</dbReference>
<dbReference type="GO" id="GO:0034116">
    <property type="term" value="P:positive regulation of heterotypic cell-cell adhesion"/>
    <property type="evidence" value="ECO:0007669"/>
    <property type="project" value="Ensembl"/>
</dbReference>
<dbReference type="SMART" id="SM00125">
    <property type="entry name" value="IL1"/>
    <property type="match status" value="1"/>
</dbReference>
<dbReference type="GO" id="GO:0051044">
    <property type="term" value="P:positive regulation of membrane protein ectodomain proteolysis"/>
    <property type="evidence" value="ECO:0007669"/>
    <property type="project" value="Ensembl"/>
</dbReference>
<evidence type="ECO:0000256" key="8">
    <source>
        <dbReference type="ARBA" id="ARBA00023198"/>
    </source>
</evidence>
<keyword evidence="6 11" id="KW-0964">Secreted</keyword>
<dbReference type="GO" id="GO:0001660">
    <property type="term" value="P:fever generation"/>
    <property type="evidence" value="ECO:0007669"/>
    <property type="project" value="UniProtKB-UniRule"/>
</dbReference>
<keyword evidence="9 12" id="KW-0458">Lysosome</keyword>
<comment type="subunit">
    <text evidence="12">Monomer. Interacts with MEFV.</text>
</comment>
<evidence type="ECO:0000256" key="9">
    <source>
        <dbReference type="ARBA" id="ARBA00023228"/>
    </source>
</evidence>
<dbReference type="GO" id="GO:0019904">
    <property type="term" value="F:protein domain specific binding"/>
    <property type="evidence" value="ECO:0007669"/>
    <property type="project" value="Ensembl"/>
</dbReference>
<dbReference type="Pfam" id="PF00340">
    <property type="entry name" value="IL1"/>
    <property type="match status" value="1"/>
</dbReference>
<dbReference type="GO" id="GO:0030335">
    <property type="term" value="P:positive regulation of cell migration"/>
    <property type="evidence" value="ECO:0007669"/>
    <property type="project" value="Ensembl"/>
</dbReference>
<gene>
    <name evidence="12 14" type="primary">IL1B</name>
</gene>
<dbReference type="GO" id="GO:1903597">
    <property type="term" value="P:negative regulation of gap junction assembly"/>
    <property type="evidence" value="ECO:0007669"/>
    <property type="project" value="Ensembl"/>
</dbReference>
<dbReference type="GO" id="GO:0060252">
    <property type="term" value="P:positive regulation of glial cell proliferation"/>
    <property type="evidence" value="ECO:0007669"/>
    <property type="project" value="Ensembl"/>
</dbReference>
<dbReference type="GO" id="GO:0010573">
    <property type="term" value="P:vascular endothelial growth factor production"/>
    <property type="evidence" value="ECO:0007669"/>
    <property type="project" value="Ensembl"/>
</dbReference>
<evidence type="ECO:0000256" key="6">
    <source>
        <dbReference type="ARBA" id="ARBA00022525"/>
    </source>
</evidence>
<evidence type="ECO:0000256" key="4">
    <source>
        <dbReference type="ARBA" id="ARBA00022490"/>
    </source>
</evidence>
<dbReference type="GO" id="GO:1901224">
    <property type="term" value="P:positive regulation of non-canonical NF-kappaB signal transduction"/>
    <property type="evidence" value="ECO:0007669"/>
    <property type="project" value="Ensembl"/>
</dbReference>
<evidence type="ECO:0000256" key="3">
    <source>
        <dbReference type="ARBA" id="ARBA00010448"/>
    </source>
</evidence>
<dbReference type="GO" id="GO:1905075">
    <property type="term" value="P:positive regulation of tight junction disassembly"/>
    <property type="evidence" value="ECO:0007669"/>
    <property type="project" value="Ensembl"/>
</dbReference>
<dbReference type="PRINTS" id="PR00264">
    <property type="entry name" value="INTERLEUKIN1"/>
</dbReference>
<evidence type="ECO:0000256" key="1">
    <source>
        <dbReference type="ARBA" id="ARBA00004371"/>
    </source>
</evidence>
<evidence type="ECO:0000313" key="14">
    <source>
        <dbReference type="EMBL" id="ALG04599.1"/>
    </source>
</evidence>
<sequence>MAIVPELASEMTAYHSGSENDLFFEENDPKSMKSYLLDPDEGIQLHISPGHHNKSFQQVLSIIVSLEKLKKKAVPCPLAFQDGGLRTFFSLIFEEELLYDTEDDSFECDAIQSLHCKLRDAHQKCLTLSESYELRALHLSAQNLNQQVVFSMNFVQGEESIDKIPVALGLRGKNLYLSCVMKDEKPTLQLESVDPNHYPRKKMEKRFVFNKIEIKDKVEFESAQFPNWYISTSQAQNMPVFLGKNIGGRDITDFSMEFVSS</sequence>
<dbReference type="CDD" id="cd23296">
    <property type="entry name" value="beta-trefoil_IL1B"/>
    <property type="match status" value="1"/>
</dbReference>
<name>A0A0N9HNN1_OCHPR</name>
<organism evidence="14">
    <name type="scientific">Ochotona princeps</name>
    <name type="common">Southern American pika</name>
    <dbReference type="NCBI Taxonomy" id="9978"/>
    <lineage>
        <taxon>Eukaryota</taxon>
        <taxon>Metazoa</taxon>
        <taxon>Chordata</taxon>
        <taxon>Craniata</taxon>
        <taxon>Vertebrata</taxon>
        <taxon>Euteleostomi</taxon>
        <taxon>Mammalia</taxon>
        <taxon>Eutheria</taxon>
        <taxon>Euarchontoglires</taxon>
        <taxon>Glires</taxon>
        <taxon>Lagomorpha</taxon>
        <taxon>Ochotonidae</taxon>
        <taxon>Ochotona</taxon>
    </lineage>
</organism>
<dbReference type="OMA" id="QKCLVMS"/>
<dbReference type="GO" id="GO:0005178">
    <property type="term" value="F:integrin binding"/>
    <property type="evidence" value="ECO:0007669"/>
    <property type="project" value="Ensembl"/>
</dbReference>
<dbReference type="PRINTS" id="PR01357">
    <property type="entry name" value="INTRLEUKN1AB"/>
</dbReference>
<evidence type="ECO:0000256" key="12">
    <source>
        <dbReference type="RuleBase" id="RU364119"/>
    </source>
</evidence>
<dbReference type="GO" id="GO:0010718">
    <property type="term" value="P:positive regulation of epithelial to mesenchymal transition"/>
    <property type="evidence" value="ECO:0007669"/>
    <property type="project" value="Ensembl"/>
</dbReference>
<dbReference type="InterPro" id="IPR003502">
    <property type="entry name" value="IL-1_propep"/>
</dbReference>
<dbReference type="GO" id="GO:0031394">
    <property type="term" value="P:positive regulation of prostaglandin biosynthetic process"/>
    <property type="evidence" value="ECO:0007669"/>
    <property type="project" value="Ensembl"/>
</dbReference>
<dbReference type="GO" id="GO:0032757">
    <property type="term" value="P:positive regulation of interleukin-8 production"/>
    <property type="evidence" value="ECO:0007669"/>
    <property type="project" value="Ensembl"/>
</dbReference>
<dbReference type="PANTHER" id="PTHR10078:SF30">
    <property type="entry name" value="INTERLEUKIN-1 BETA"/>
    <property type="match status" value="1"/>
</dbReference>
<dbReference type="GO" id="GO:0005149">
    <property type="term" value="F:interleukin-1 receptor binding"/>
    <property type="evidence" value="ECO:0007669"/>
    <property type="project" value="UniProtKB-UniRule"/>
</dbReference>
<dbReference type="InterPro" id="IPR008996">
    <property type="entry name" value="IL1/FGF"/>
</dbReference>
<dbReference type="GO" id="GO:0010744">
    <property type="term" value="P:positive regulation of macrophage derived foam cell differentiation"/>
    <property type="evidence" value="ECO:0007669"/>
    <property type="project" value="Ensembl"/>
</dbReference>
<dbReference type="FunFam" id="2.80.10.50:FF:000027">
    <property type="entry name" value="Interleukin-1 beta"/>
    <property type="match status" value="1"/>
</dbReference>
<dbReference type="GO" id="GO:0043123">
    <property type="term" value="P:positive regulation of canonical NF-kappaB signal transduction"/>
    <property type="evidence" value="ECO:0007669"/>
    <property type="project" value="Ensembl"/>
</dbReference>
<dbReference type="InterPro" id="IPR020877">
    <property type="entry name" value="IL-1_CS"/>
</dbReference>
<dbReference type="GO" id="GO:2001240">
    <property type="term" value="P:negative regulation of extrinsic apoptotic signaling pathway in absence of ligand"/>
    <property type="evidence" value="ECO:0007669"/>
    <property type="project" value="Ensembl"/>
</dbReference>
<dbReference type="PANTHER" id="PTHR10078">
    <property type="entry name" value="INTERLEUKIN-1 FAMILY MEMBER"/>
    <property type="match status" value="1"/>
</dbReference>
<evidence type="ECO:0000256" key="11">
    <source>
        <dbReference type="RuleBase" id="RU003753"/>
    </source>
</evidence>
<keyword evidence="10 11" id="KW-0497">Mitogen</keyword>
<dbReference type="EMBL" id="KT279638">
    <property type="protein sequence ID" value="ALG04599.1"/>
    <property type="molecule type" value="Genomic_DNA"/>
</dbReference>
<comment type="subcellular location">
    <subcellularLocation>
        <location evidence="12">Cytoplasm</location>
        <location evidence="12">Cytosol</location>
    </subcellularLocation>
    <subcellularLocation>
        <location evidence="12">Secreted</location>
    </subcellularLocation>
    <subcellularLocation>
        <location evidence="1 12">Lysosome</location>
    </subcellularLocation>
    <subcellularLocation>
        <location evidence="2 12">Secreted</location>
        <location evidence="2 12">Extracellular exosome</location>
    </subcellularLocation>
    <text evidence="12">The precursor is cytosolic. In response to inflammasome-activating signals, such as ATP for NLRP3 inflammasome or bacterial flagellin for NLRC4 inflammasome, cleaved and secreted. Mature form is secreted and released in the extracellular milieu by passing through the gasdermin-D (GSDMD) pore. In contrast, the precursor form is not released, due to the presence of an acidic region that is proteolytically removed by CASP1 during maturation. The secretion is dependent on protein unfolding and facilitated by the cargo receptor TMED10.</text>
</comment>
<dbReference type="GO" id="GO:0045893">
    <property type="term" value="P:positive regulation of DNA-templated transcription"/>
    <property type="evidence" value="ECO:0007669"/>
    <property type="project" value="Ensembl"/>
</dbReference>
<dbReference type="GO" id="GO:1903140">
    <property type="term" value="P:regulation of establishment of endothelial barrier"/>
    <property type="evidence" value="ECO:0007669"/>
    <property type="project" value="Ensembl"/>
</dbReference>
<comment type="miscellaneous">
    <text evidence="12">IL1B production occurs in 2 steps, each being controlled by different stimuli. First, inflammatory signals, such as LPS, stimulate the synthesis and promote the accumulation of cytosolic stores of pro-IL1B (priming). Then additional signals are required for inflammasome assembly, leading to CASP1 activation, pro-IL1B processing and eventually secretion of the active cytokine. IL1B processing and secretion are temporarily associated.</text>
</comment>
<dbReference type="Gene3D" id="2.80.10.50">
    <property type="match status" value="1"/>
</dbReference>
<dbReference type="GO" id="GO:0006955">
    <property type="term" value="P:immune response"/>
    <property type="evidence" value="ECO:0007669"/>
    <property type="project" value="InterPro"/>
</dbReference>
<proteinExistence type="inferred from homology"/>
<dbReference type="GO" id="GO:0010575">
    <property type="term" value="P:positive regulation of vascular endothelial growth factor production"/>
    <property type="evidence" value="ECO:0007669"/>
    <property type="project" value="Ensembl"/>
</dbReference>
<comment type="function">
    <text evidence="12">Potent pro-inflammatory cytokine. Initially discovered as the major endogenous pyrogen, induces prostaglandin synthesis, neutrophil influx and activation, T-cell activation and cytokine production, B-cell activation and antibody production, and fibroblast proliferation and collagen production. Promotes Th17 differentiation of T-cells. Synergizes with IL12/interleukin-12 to induce IFNG synthesis from T-helper 1 (Th1) cells. Plays a role in angiogenesis by inducing VEGF production synergistically with TNF and IL6. Involved in transduction of inflammation downstream of pyroptosis: its mature form is specifically released in the extracellular milieu by passing through the gasdermin-D (GSDMD) pore.</text>
</comment>
<dbReference type="GO" id="GO:0071639">
    <property type="term" value="P:positive regulation of monocyte chemotactic protein-1 production"/>
    <property type="evidence" value="ECO:0007669"/>
    <property type="project" value="Ensembl"/>
</dbReference>
<dbReference type="GO" id="GO:0010641">
    <property type="term" value="P:positive regulation of platelet-derived growth factor receptor signaling pathway"/>
    <property type="evidence" value="ECO:0007669"/>
    <property type="project" value="Ensembl"/>
</dbReference>
<evidence type="ECO:0000256" key="2">
    <source>
        <dbReference type="ARBA" id="ARBA00004550"/>
    </source>
</evidence>
<dbReference type="GO" id="GO:0070487">
    <property type="term" value="P:monocyte aggregation"/>
    <property type="evidence" value="ECO:0007669"/>
    <property type="project" value="Ensembl"/>
</dbReference>
<protein>
    <recommendedName>
        <fullName evidence="11 12">Multifunctional fusion protein</fullName>
    </recommendedName>
    <domain>
        <recommendedName>
            <fullName evidence="11">Interleukin-1</fullName>
        </recommendedName>
    </domain>
    <domain>
        <recommendedName>
            <fullName evidence="12">Interleukin-1 beta</fullName>
        </recommendedName>
    </domain>
</protein>
<dbReference type="GO" id="GO:0050995">
    <property type="term" value="P:negative regulation of lipid catabolic process"/>
    <property type="evidence" value="ECO:0007669"/>
    <property type="project" value="Ensembl"/>
</dbReference>
<comment type="similarity">
    <text evidence="3 11">Belongs to the IL-1 family.</text>
</comment>
<dbReference type="GO" id="GO:0045840">
    <property type="term" value="P:positive regulation of mitotic nuclear division"/>
    <property type="evidence" value="ECO:0007669"/>
    <property type="project" value="Ensembl"/>
</dbReference>
<dbReference type="PRINTS" id="PR00262">
    <property type="entry name" value="IL1HBGF"/>
</dbReference>
<dbReference type="GO" id="GO:0005764">
    <property type="term" value="C:lysosome"/>
    <property type="evidence" value="ECO:0007669"/>
    <property type="project" value="UniProtKB-SubCell"/>
</dbReference>
<dbReference type="GO" id="GO:0051781">
    <property type="term" value="P:positive regulation of cell division"/>
    <property type="evidence" value="ECO:0007669"/>
    <property type="project" value="UniProtKB-KW"/>
</dbReference>
<keyword evidence="8 11" id="KW-0395">Inflammatory response</keyword>
<dbReference type="GO" id="GO:0045429">
    <property type="term" value="P:positive regulation of nitric oxide biosynthetic process"/>
    <property type="evidence" value="ECO:0007669"/>
    <property type="project" value="Ensembl"/>
</dbReference>
<dbReference type="InterPro" id="IPR000975">
    <property type="entry name" value="IL-1_fam"/>
</dbReference>
<evidence type="ECO:0000256" key="5">
    <source>
        <dbReference type="ARBA" id="ARBA00022514"/>
    </source>
</evidence>
<dbReference type="GO" id="GO:0045766">
    <property type="term" value="P:positive regulation of angiogenesis"/>
    <property type="evidence" value="ECO:0007669"/>
    <property type="project" value="Ensembl"/>
</dbReference>
<keyword evidence="5 11" id="KW-0202">Cytokine</keyword>
<accession>A0A0N9HNN1</accession>
<dbReference type="GO" id="GO:1903531">
    <property type="term" value="P:negative regulation of secretion by cell"/>
    <property type="evidence" value="ECO:0007669"/>
    <property type="project" value="UniProtKB-ARBA"/>
</dbReference>
<dbReference type="GO" id="GO:0050830">
    <property type="term" value="P:defense response to Gram-positive bacterium"/>
    <property type="evidence" value="ECO:0007669"/>
    <property type="project" value="Ensembl"/>
</dbReference>
<dbReference type="GO" id="GO:0032755">
    <property type="term" value="P:positive regulation of interleukin-6 production"/>
    <property type="evidence" value="ECO:0007669"/>
    <property type="project" value="Ensembl"/>
</dbReference>
<dbReference type="GO" id="GO:0070498">
    <property type="term" value="P:interleukin-1-mediated signaling pathway"/>
    <property type="evidence" value="ECO:0007669"/>
    <property type="project" value="Ensembl"/>
</dbReference>
<dbReference type="GO" id="GO:0008285">
    <property type="term" value="P:negative regulation of cell population proliferation"/>
    <property type="evidence" value="ECO:0007669"/>
    <property type="project" value="Ensembl"/>
</dbReference>
<feature type="domain" description="Interleukin-1 propeptide" evidence="13">
    <location>
        <begin position="1"/>
        <end position="97"/>
    </location>
</feature>
<dbReference type="GO" id="GO:0005125">
    <property type="term" value="F:cytokine activity"/>
    <property type="evidence" value="ECO:0007669"/>
    <property type="project" value="UniProtKB-UniRule"/>
</dbReference>
<dbReference type="GO" id="GO:0071222">
    <property type="term" value="P:cellular response to lipopolysaccharide"/>
    <property type="evidence" value="ECO:0007669"/>
    <property type="project" value="TreeGrafter"/>
</dbReference>
<dbReference type="GO" id="GO:0070374">
    <property type="term" value="P:positive regulation of ERK1 and ERK2 cascade"/>
    <property type="evidence" value="ECO:0007669"/>
    <property type="project" value="Ensembl"/>
</dbReference>
<dbReference type="SUPFAM" id="SSF50353">
    <property type="entry name" value="Cytokine"/>
    <property type="match status" value="1"/>
</dbReference>
<dbReference type="PROSITE" id="PS00253">
    <property type="entry name" value="INTERLEUKIN_1"/>
    <property type="match status" value="1"/>
</dbReference>
<dbReference type="PRINTS" id="PR01359">
    <property type="entry name" value="INTRLEUKIN1B"/>
</dbReference>
<dbReference type="GO" id="GO:0030213">
    <property type="term" value="P:hyaluronan biosynthetic process"/>
    <property type="evidence" value="ECO:0007669"/>
    <property type="project" value="Ensembl"/>
</dbReference>
<evidence type="ECO:0000259" key="13">
    <source>
        <dbReference type="Pfam" id="PF02394"/>
    </source>
</evidence>
<evidence type="ECO:0000256" key="10">
    <source>
        <dbReference type="ARBA" id="ARBA00023246"/>
    </source>
</evidence>
<dbReference type="GO" id="GO:0032729">
    <property type="term" value="P:positive regulation of type II interferon production"/>
    <property type="evidence" value="ECO:0007669"/>
    <property type="project" value="Ensembl"/>
</dbReference>
<dbReference type="GO" id="GO:0051897">
    <property type="term" value="P:positive regulation of phosphatidylinositol 3-kinase/protein kinase B signal transduction"/>
    <property type="evidence" value="ECO:0007669"/>
    <property type="project" value="Ensembl"/>
</dbReference>
<dbReference type="GO" id="GO:0050729">
    <property type="term" value="P:positive regulation of inflammatory response"/>
    <property type="evidence" value="ECO:0007669"/>
    <property type="project" value="Ensembl"/>
</dbReference>
<dbReference type="GO" id="GO:0032743">
    <property type="term" value="P:positive regulation of interleukin-2 production"/>
    <property type="evidence" value="ECO:0007669"/>
    <property type="project" value="Ensembl"/>
</dbReference>
<reference evidence="14" key="1">
    <citation type="journal article" date="2015" name="Inn. Immun.">
        <title>Genetic characterization of interleukins (IL-1?, IL-1?, IL-2, IL-4, IL-8, IL-10, IL-12A, IL-12B, IL-15 and IL-18) with relevant biological roles in lagomorphs.</title>
        <authorList>
            <person name="Neves F."/>
            <person name="Abrantes J."/>
            <person name="Almeida T."/>
            <person name="de Matos A.L."/>
            <person name="Costa P.P."/>
            <person name="Esteves P.J."/>
        </authorList>
    </citation>
    <scope>NUCLEOTIDE SEQUENCE</scope>
</reference>
<dbReference type="GO" id="GO:0071260">
    <property type="term" value="P:cellular response to mechanical stimulus"/>
    <property type="evidence" value="ECO:0007669"/>
    <property type="project" value="Ensembl"/>
</dbReference>
<dbReference type="GO" id="GO:0005829">
    <property type="term" value="C:cytosol"/>
    <property type="evidence" value="ECO:0007669"/>
    <property type="project" value="UniProtKB-SubCell"/>
</dbReference>